<reference evidence="5 6" key="1">
    <citation type="submission" date="2018-02" db="EMBL/GenBank/DDBJ databases">
        <title>Comparative genomes isolates from brazilian mangrove.</title>
        <authorList>
            <person name="Araujo J.E."/>
            <person name="Taketani R.G."/>
            <person name="Silva M.C.P."/>
            <person name="Loureco M.V."/>
            <person name="Andreote F.D."/>
        </authorList>
    </citation>
    <scope>NUCLEOTIDE SEQUENCE [LARGE SCALE GENOMIC DNA]</scope>
    <source>
        <strain evidence="5 6">Hex-1 MGV</strain>
    </source>
</reference>
<dbReference type="SMART" id="SM00248">
    <property type="entry name" value="ANK"/>
    <property type="match status" value="3"/>
</dbReference>
<dbReference type="Gene3D" id="1.25.40.20">
    <property type="entry name" value="Ankyrin repeat-containing domain"/>
    <property type="match status" value="1"/>
</dbReference>
<evidence type="ECO:0000313" key="5">
    <source>
        <dbReference type="EMBL" id="PQO37533.1"/>
    </source>
</evidence>
<dbReference type="PANTHER" id="PTHR24171">
    <property type="entry name" value="ANKYRIN REPEAT DOMAIN-CONTAINING PROTEIN 39-RELATED"/>
    <property type="match status" value="1"/>
</dbReference>
<dbReference type="PROSITE" id="PS50088">
    <property type="entry name" value="ANK_REPEAT"/>
    <property type="match status" value="1"/>
</dbReference>
<dbReference type="SUPFAM" id="SSF48403">
    <property type="entry name" value="Ankyrin repeat"/>
    <property type="match status" value="1"/>
</dbReference>
<dbReference type="InterPro" id="IPR036770">
    <property type="entry name" value="Ankyrin_rpt-contain_sf"/>
</dbReference>
<keyword evidence="4" id="KW-0812">Transmembrane</keyword>
<keyword evidence="4" id="KW-0472">Membrane</keyword>
<name>A0A2S8FZC2_9BACT</name>
<dbReference type="AlphaFoldDB" id="A0A2S8FZC2"/>
<proteinExistence type="predicted"/>
<dbReference type="RefSeq" id="WP_105328782.1">
    <property type="nucleotide sequence ID" value="NZ_PUHY01000005.1"/>
</dbReference>
<dbReference type="Pfam" id="PF12796">
    <property type="entry name" value="Ank_2"/>
    <property type="match status" value="1"/>
</dbReference>
<organism evidence="5 6">
    <name type="scientific">Blastopirellula marina</name>
    <dbReference type="NCBI Taxonomy" id="124"/>
    <lineage>
        <taxon>Bacteria</taxon>
        <taxon>Pseudomonadati</taxon>
        <taxon>Planctomycetota</taxon>
        <taxon>Planctomycetia</taxon>
        <taxon>Pirellulales</taxon>
        <taxon>Pirellulaceae</taxon>
        <taxon>Blastopirellula</taxon>
    </lineage>
</organism>
<evidence type="ECO:0000256" key="2">
    <source>
        <dbReference type="ARBA" id="ARBA00023043"/>
    </source>
</evidence>
<evidence type="ECO:0000256" key="4">
    <source>
        <dbReference type="SAM" id="Phobius"/>
    </source>
</evidence>
<dbReference type="PANTHER" id="PTHR24171:SF10">
    <property type="entry name" value="ANKYRIN REPEAT DOMAIN-CONTAINING PROTEIN 29-LIKE"/>
    <property type="match status" value="1"/>
</dbReference>
<keyword evidence="2 3" id="KW-0040">ANK repeat</keyword>
<keyword evidence="4" id="KW-1133">Transmembrane helix</keyword>
<dbReference type="PROSITE" id="PS50297">
    <property type="entry name" value="ANK_REP_REGION"/>
    <property type="match status" value="1"/>
</dbReference>
<accession>A0A2S8FZC2</accession>
<sequence>MKPPRFRFSIFTLLVFTAVIAVGLMLYQRHVAWQKAETRFLEIVNDYQIGDEVIPELSALVIRYPTLATRPQAMGWVALHGDVDLCRQFLEAGANPREFMKQSEVPVVLFPIVRNESDMVQLMIQYGADVKCPDISLPAGSYVDNTTLLHVAARFGAGETCKVLLDNGVDVNSTNDDLATPLHYAGDLSVVRLLLEHGAKLTKDKQGQTPYDIFVSQRDSRGEQELWKESQQQIIDLLEQHLETSDP</sequence>
<evidence type="ECO:0000256" key="1">
    <source>
        <dbReference type="ARBA" id="ARBA00022737"/>
    </source>
</evidence>
<comment type="caution">
    <text evidence="5">The sequence shown here is derived from an EMBL/GenBank/DDBJ whole genome shotgun (WGS) entry which is preliminary data.</text>
</comment>
<dbReference type="OrthoDB" id="2826662at2"/>
<keyword evidence="1" id="KW-0677">Repeat</keyword>
<dbReference type="InterPro" id="IPR002110">
    <property type="entry name" value="Ankyrin_rpt"/>
</dbReference>
<dbReference type="EMBL" id="PUHY01000005">
    <property type="protein sequence ID" value="PQO37533.1"/>
    <property type="molecule type" value="Genomic_DNA"/>
</dbReference>
<protein>
    <submittedName>
        <fullName evidence="5">Uncharacterized protein</fullName>
    </submittedName>
</protein>
<feature type="transmembrane region" description="Helical" evidence="4">
    <location>
        <begin position="6"/>
        <end position="27"/>
    </location>
</feature>
<evidence type="ECO:0000256" key="3">
    <source>
        <dbReference type="PROSITE-ProRule" id="PRU00023"/>
    </source>
</evidence>
<dbReference type="Proteomes" id="UP000238322">
    <property type="component" value="Unassembled WGS sequence"/>
</dbReference>
<gene>
    <name evidence="5" type="ORF">C5Y83_06200</name>
</gene>
<evidence type="ECO:0000313" key="6">
    <source>
        <dbReference type="Proteomes" id="UP000238322"/>
    </source>
</evidence>
<feature type="repeat" description="ANK" evidence="3">
    <location>
        <begin position="144"/>
        <end position="176"/>
    </location>
</feature>